<proteinExistence type="inferred from homology"/>
<evidence type="ECO:0000256" key="2">
    <source>
        <dbReference type="ARBA" id="ARBA00007293"/>
    </source>
</evidence>
<comment type="caution">
    <text evidence="8">The sequence shown here is derived from an EMBL/GenBank/DDBJ whole genome shotgun (WGS) entry which is preliminary data.</text>
</comment>
<organism evidence="8 9">
    <name type="scientific">Perkinsus olseni</name>
    <name type="common">Perkinsus atlanticus</name>
    <dbReference type="NCBI Taxonomy" id="32597"/>
    <lineage>
        <taxon>Eukaryota</taxon>
        <taxon>Sar</taxon>
        <taxon>Alveolata</taxon>
        <taxon>Perkinsozoa</taxon>
        <taxon>Perkinsea</taxon>
        <taxon>Perkinsida</taxon>
        <taxon>Perkinsidae</taxon>
        <taxon>Perkinsus</taxon>
    </lineage>
</organism>
<feature type="compositionally biased region" description="Basic and acidic residues" evidence="7">
    <location>
        <begin position="13"/>
        <end position="22"/>
    </location>
</feature>
<evidence type="ECO:0000256" key="6">
    <source>
        <dbReference type="RuleBase" id="RU004384"/>
    </source>
</evidence>
<evidence type="ECO:0000256" key="4">
    <source>
        <dbReference type="ARBA" id="ARBA00023288"/>
    </source>
</evidence>
<feature type="region of interest" description="Disordered" evidence="7">
    <location>
        <begin position="1"/>
        <end position="22"/>
    </location>
</feature>
<dbReference type="GO" id="GO:0006914">
    <property type="term" value="P:autophagy"/>
    <property type="evidence" value="ECO:0007669"/>
    <property type="project" value="UniProtKB-KW"/>
</dbReference>
<sequence>MTTPRSSCYRNKHSLEKRRNESRKILQKYPERIPVIAEKHERSELPDIEKQKFLVPGNMLCGEFKYIVHKSIFRPDTDSQPDESGEDTAMKHSSNETIYIFVGKNVVPKTGETMNELYEKFKDEDGFLYVTYSSENTLGCW</sequence>
<name>A0A7J6L8Y9_PEROL</name>
<dbReference type="InterPro" id="IPR029071">
    <property type="entry name" value="Ubiquitin-like_domsf"/>
</dbReference>
<dbReference type="PANTHER" id="PTHR10969">
    <property type="entry name" value="MICROTUBULE-ASSOCIATED PROTEINS 1A/1B LIGHT CHAIN 3-RELATED"/>
    <property type="match status" value="1"/>
</dbReference>
<evidence type="ECO:0000256" key="5">
    <source>
        <dbReference type="PIRSR" id="PIRSR604241-50"/>
    </source>
</evidence>
<comment type="subcellular location">
    <subcellularLocation>
        <location evidence="1">Membrane</location>
    </subcellularLocation>
</comment>
<dbReference type="AlphaFoldDB" id="A0A7J6L8Y9"/>
<gene>
    <name evidence="8" type="ORF">FOZ61_007441</name>
</gene>
<keyword evidence="4 5" id="KW-0449">Lipoprotein</keyword>
<evidence type="ECO:0000256" key="7">
    <source>
        <dbReference type="SAM" id="MobiDB-lite"/>
    </source>
</evidence>
<dbReference type="Proteomes" id="UP000570595">
    <property type="component" value="Unassembled WGS sequence"/>
</dbReference>
<feature type="lipid moiety-binding region" description="Phosphatidylserine amidated glycine; alternate" evidence="5">
    <location>
        <position position="139"/>
    </location>
</feature>
<keyword evidence="3" id="KW-0472">Membrane</keyword>
<evidence type="ECO:0000313" key="9">
    <source>
        <dbReference type="Proteomes" id="UP000570595"/>
    </source>
</evidence>
<dbReference type="SUPFAM" id="SSF54236">
    <property type="entry name" value="Ubiquitin-like"/>
    <property type="match status" value="1"/>
</dbReference>
<protein>
    <recommendedName>
        <fullName evidence="6">Autophagy-related protein</fullName>
    </recommendedName>
</protein>
<evidence type="ECO:0000256" key="1">
    <source>
        <dbReference type="ARBA" id="ARBA00004370"/>
    </source>
</evidence>
<dbReference type="Pfam" id="PF02991">
    <property type="entry name" value="ATG8"/>
    <property type="match status" value="2"/>
</dbReference>
<accession>A0A7J6L8Y9</accession>
<reference evidence="8 9" key="1">
    <citation type="submission" date="2020-04" db="EMBL/GenBank/DDBJ databases">
        <title>Perkinsus olseni comparative genomics.</title>
        <authorList>
            <person name="Bogema D.R."/>
        </authorList>
    </citation>
    <scope>NUCLEOTIDE SEQUENCE [LARGE SCALE GENOMIC DNA]</scope>
    <source>
        <strain evidence="8">ATCC PRA-179</strain>
    </source>
</reference>
<keyword evidence="8" id="KW-0675">Receptor</keyword>
<dbReference type="EMBL" id="JABAHT010000452">
    <property type="protein sequence ID" value="KAF4655698.1"/>
    <property type="molecule type" value="Genomic_DNA"/>
</dbReference>
<dbReference type="InterPro" id="IPR004241">
    <property type="entry name" value="Atg8-like"/>
</dbReference>
<evidence type="ECO:0000313" key="8">
    <source>
        <dbReference type="EMBL" id="KAF4655698.1"/>
    </source>
</evidence>
<dbReference type="Gene3D" id="3.10.20.90">
    <property type="entry name" value="Phosphatidylinositol 3-kinase Catalytic Subunit, Chain A, domain 1"/>
    <property type="match status" value="1"/>
</dbReference>
<dbReference type="GO" id="GO:0016020">
    <property type="term" value="C:membrane"/>
    <property type="evidence" value="ECO:0007669"/>
    <property type="project" value="UniProtKB-SubCell"/>
</dbReference>
<evidence type="ECO:0000256" key="3">
    <source>
        <dbReference type="ARBA" id="ARBA00023136"/>
    </source>
</evidence>
<comment type="similarity">
    <text evidence="2 6">Belongs to the ATG8 family.</text>
</comment>
<dbReference type="OrthoDB" id="6738456at2759"/>
<keyword evidence="6" id="KW-0072">Autophagy</keyword>